<gene>
    <name evidence="2" type="ORF">Ciccas_003411</name>
</gene>
<organism evidence="2 3">
    <name type="scientific">Cichlidogyrus casuarinus</name>
    <dbReference type="NCBI Taxonomy" id="1844966"/>
    <lineage>
        <taxon>Eukaryota</taxon>
        <taxon>Metazoa</taxon>
        <taxon>Spiralia</taxon>
        <taxon>Lophotrochozoa</taxon>
        <taxon>Platyhelminthes</taxon>
        <taxon>Monogenea</taxon>
        <taxon>Monopisthocotylea</taxon>
        <taxon>Dactylogyridea</taxon>
        <taxon>Ancyrocephalidae</taxon>
        <taxon>Cichlidogyrus</taxon>
    </lineage>
</organism>
<sequence>MFASRNADVFGQLAELETQHFRRRLSDDSFIHSRKLLPEPLVKMAAPPSTPIEVHDSDGFLVPSSQPVRKRKGPNFTDRRSADCKWTHYSLADVDEDAGMEQGGRALAMSVLARIRKRVDNFSGKTGGVDMEQDETEKVQHRIMFRPSRGTKKARFLNADSDQSTSIKCLAMDEIESDSIASELSGAESASLNEEPYFTKRKTVQKSSRRNKSSDTETTDTSIVISSTLRNKRPDSVTSTYESKKSRFELPSTAPCFEFSEDDNMMDLVPEGVI</sequence>
<evidence type="ECO:0000313" key="3">
    <source>
        <dbReference type="Proteomes" id="UP001626550"/>
    </source>
</evidence>
<keyword evidence="3" id="KW-1185">Reference proteome</keyword>
<dbReference type="Proteomes" id="UP001626550">
    <property type="component" value="Unassembled WGS sequence"/>
</dbReference>
<feature type="compositionally biased region" description="Basic residues" evidence="1">
    <location>
        <begin position="200"/>
        <end position="211"/>
    </location>
</feature>
<dbReference type="EMBL" id="JBJKFK010000308">
    <property type="protein sequence ID" value="KAL3317931.1"/>
    <property type="molecule type" value="Genomic_DNA"/>
</dbReference>
<feature type="region of interest" description="Disordered" evidence="1">
    <location>
        <begin position="200"/>
        <end position="222"/>
    </location>
</feature>
<proteinExistence type="predicted"/>
<reference evidence="2 3" key="1">
    <citation type="submission" date="2024-11" db="EMBL/GenBank/DDBJ databases">
        <title>Adaptive evolution of stress response genes in parasites aligns with host niche diversity.</title>
        <authorList>
            <person name="Hahn C."/>
            <person name="Resl P."/>
        </authorList>
    </citation>
    <scope>NUCLEOTIDE SEQUENCE [LARGE SCALE GENOMIC DNA]</scope>
    <source>
        <strain evidence="2">EGGRZ-B1_66</strain>
        <tissue evidence="2">Body</tissue>
    </source>
</reference>
<accession>A0ABD2QHR0</accession>
<evidence type="ECO:0000313" key="2">
    <source>
        <dbReference type="EMBL" id="KAL3317931.1"/>
    </source>
</evidence>
<evidence type="ECO:0008006" key="4">
    <source>
        <dbReference type="Google" id="ProtNLM"/>
    </source>
</evidence>
<dbReference type="AlphaFoldDB" id="A0ABD2QHR0"/>
<comment type="caution">
    <text evidence="2">The sequence shown here is derived from an EMBL/GenBank/DDBJ whole genome shotgun (WGS) entry which is preliminary data.</text>
</comment>
<protein>
    <recommendedName>
        <fullName evidence="4">Protein TSSC4</fullName>
    </recommendedName>
</protein>
<name>A0ABD2QHR0_9PLAT</name>
<evidence type="ECO:0000256" key="1">
    <source>
        <dbReference type="SAM" id="MobiDB-lite"/>
    </source>
</evidence>